<name>A0A087HIK3_ARAAL</name>
<dbReference type="Pfam" id="PF05742">
    <property type="entry name" value="TANGO2"/>
    <property type="match status" value="1"/>
</dbReference>
<dbReference type="PANTHER" id="PTHR17985:SF8">
    <property type="entry name" value="TRANSPORT AND GOLGI ORGANIZATION PROTEIN 2 HOMOLOG"/>
    <property type="match status" value="1"/>
</dbReference>
<dbReference type="eggNOG" id="KOG2342">
    <property type="taxonomic scope" value="Eukaryota"/>
</dbReference>
<sequence length="224" mass="25163">MAFFKWQDKEHQLLMLRAREDRELKPAAWWVENEDTKDIVGDRDAKTRGTLFGCSKQGRVALLVNLTGPMPSSNAGAELLTVKFLKGKMTPEEFPNELKRDKTSGLAFNLVVADIHSKIMFYISKKTQNKEVDAIKKVVPGSYCIFPSGMHNLSRPENKGHKETLSKVSKEVSLMNAKLKSGGKVMGINGSVTLDVKSTGKANFFETYVSNGRYKFCEFDFDIK</sequence>
<protein>
    <submittedName>
        <fullName evidence="1">Uncharacterized protein</fullName>
    </submittedName>
</protein>
<dbReference type="OrthoDB" id="1041687at2759"/>
<accession>A0A087HIK3</accession>
<dbReference type="Proteomes" id="UP000029120">
    <property type="component" value="Chromosome 2"/>
</dbReference>
<gene>
    <name evidence="1" type="ordered locus">AALP_Aa2g193500</name>
</gene>
<dbReference type="EMBL" id="CM002870">
    <property type="protein sequence ID" value="KFK41955.1"/>
    <property type="molecule type" value="Genomic_DNA"/>
</dbReference>
<evidence type="ECO:0000313" key="2">
    <source>
        <dbReference type="Proteomes" id="UP000029120"/>
    </source>
</evidence>
<keyword evidence="2" id="KW-1185">Reference proteome</keyword>
<organism evidence="1 2">
    <name type="scientific">Arabis alpina</name>
    <name type="common">Alpine rock-cress</name>
    <dbReference type="NCBI Taxonomy" id="50452"/>
    <lineage>
        <taxon>Eukaryota</taxon>
        <taxon>Viridiplantae</taxon>
        <taxon>Streptophyta</taxon>
        <taxon>Embryophyta</taxon>
        <taxon>Tracheophyta</taxon>
        <taxon>Spermatophyta</taxon>
        <taxon>Magnoliopsida</taxon>
        <taxon>eudicotyledons</taxon>
        <taxon>Gunneridae</taxon>
        <taxon>Pentapetalae</taxon>
        <taxon>rosids</taxon>
        <taxon>malvids</taxon>
        <taxon>Brassicales</taxon>
        <taxon>Brassicaceae</taxon>
        <taxon>Arabideae</taxon>
        <taxon>Arabis</taxon>
    </lineage>
</organism>
<dbReference type="Gramene" id="KFK41955">
    <property type="protein sequence ID" value="KFK41955"/>
    <property type="gene ID" value="AALP_AA2G193500"/>
</dbReference>
<dbReference type="PANTHER" id="PTHR17985">
    <property type="entry name" value="SER/THR-RICH PROTEIN T10 IN DGCR REGION"/>
    <property type="match status" value="1"/>
</dbReference>
<dbReference type="AlphaFoldDB" id="A0A087HIK3"/>
<dbReference type="InterPro" id="IPR008551">
    <property type="entry name" value="TANGO2"/>
</dbReference>
<evidence type="ECO:0000313" key="1">
    <source>
        <dbReference type="EMBL" id="KFK41955.1"/>
    </source>
</evidence>
<proteinExistence type="predicted"/>
<reference evidence="2" key="1">
    <citation type="journal article" date="2015" name="Nat. Plants">
        <title>Genome expansion of Arabis alpina linked with retrotransposition and reduced symmetric DNA methylation.</title>
        <authorList>
            <person name="Willing E.M."/>
            <person name="Rawat V."/>
            <person name="Mandakova T."/>
            <person name="Maumus F."/>
            <person name="James G.V."/>
            <person name="Nordstroem K.J."/>
            <person name="Becker C."/>
            <person name="Warthmann N."/>
            <person name="Chica C."/>
            <person name="Szarzynska B."/>
            <person name="Zytnicki M."/>
            <person name="Albani M.C."/>
            <person name="Kiefer C."/>
            <person name="Bergonzi S."/>
            <person name="Castaings L."/>
            <person name="Mateos J.L."/>
            <person name="Berns M.C."/>
            <person name="Bujdoso N."/>
            <person name="Piofczyk T."/>
            <person name="de Lorenzo L."/>
            <person name="Barrero-Sicilia C."/>
            <person name="Mateos I."/>
            <person name="Piednoel M."/>
            <person name="Hagmann J."/>
            <person name="Chen-Min-Tao R."/>
            <person name="Iglesias-Fernandez R."/>
            <person name="Schuster S.C."/>
            <person name="Alonso-Blanco C."/>
            <person name="Roudier F."/>
            <person name="Carbonero P."/>
            <person name="Paz-Ares J."/>
            <person name="Davis S.J."/>
            <person name="Pecinka A."/>
            <person name="Quesneville H."/>
            <person name="Colot V."/>
            <person name="Lysak M.A."/>
            <person name="Weigel D."/>
            <person name="Coupland G."/>
            <person name="Schneeberger K."/>
        </authorList>
    </citation>
    <scope>NUCLEOTIDE SEQUENCE [LARGE SCALE GENOMIC DNA]</scope>
    <source>
        <strain evidence="2">cv. Pajares</strain>
    </source>
</reference>